<dbReference type="OrthoDB" id="9765158at2"/>
<dbReference type="PROSITE" id="PS51782">
    <property type="entry name" value="LYSM"/>
    <property type="match status" value="1"/>
</dbReference>
<dbReference type="PANTHER" id="PTHR34700:SF4">
    <property type="entry name" value="PHAGE-LIKE ELEMENT PBSX PROTEIN XKDP"/>
    <property type="match status" value="1"/>
</dbReference>
<dbReference type="AlphaFoldDB" id="A0A1Y3CC03"/>
<dbReference type="InterPro" id="IPR018392">
    <property type="entry name" value="LysM"/>
</dbReference>
<sequence length="384" mass="41523">MKKVFNGITNFNAMGFKQQFLALAICFSASVAYIDVAQAASPNHNPPALKASAPHVYIVKRGDTLWGIAGKFLSKPWLWPEIWASNPHVKNPHWIYPGDKLLLCTLNGRPLIGVDQGDGCDGVIRRHQGGTSLKPQVRIEMLGNSIPVIPLADIKPWLEHSIVVAPESLTNIPYIVGAADNRVITGAGQTVYARGNGLVVGQRYGVYRQSEPYMLLGADGKKHNAGVELTEVASGLAVGNENDLTTVELTQSYNAEVRRSDYVLPQYNDQLPSLFYPTTANEVTGGGKIIRVQGSIGTAAANSVVTVDRGSLQGAKVGQVFSVYQQGETVKDPKTKEMIKLPSQRVGTLMLFKTFDQLSYGYVLDSALPMKVGAEIQAPTTSDD</sequence>
<gene>
    <name evidence="2" type="ORF">B9T28_12995</name>
</gene>
<dbReference type="InterPro" id="IPR052196">
    <property type="entry name" value="Bact_Kbp"/>
</dbReference>
<dbReference type="RefSeq" id="WP_086204412.1">
    <property type="nucleotide sequence ID" value="NZ_NEGB01000008.1"/>
</dbReference>
<evidence type="ECO:0000313" key="3">
    <source>
        <dbReference type="Proteomes" id="UP000242765"/>
    </source>
</evidence>
<dbReference type="CDD" id="cd00118">
    <property type="entry name" value="LysM"/>
    <property type="match status" value="1"/>
</dbReference>
<dbReference type="SUPFAM" id="SSF54106">
    <property type="entry name" value="LysM domain"/>
    <property type="match status" value="1"/>
</dbReference>
<dbReference type="Pfam" id="PF01476">
    <property type="entry name" value="LysM"/>
    <property type="match status" value="1"/>
</dbReference>
<evidence type="ECO:0000259" key="1">
    <source>
        <dbReference type="PROSITE" id="PS51782"/>
    </source>
</evidence>
<evidence type="ECO:0000313" key="2">
    <source>
        <dbReference type="EMBL" id="OTG63896.1"/>
    </source>
</evidence>
<comment type="caution">
    <text evidence="2">The sequence shown here is derived from an EMBL/GenBank/DDBJ whole genome shotgun (WGS) entry which is preliminary data.</text>
</comment>
<dbReference type="Gene3D" id="3.10.350.10">
    <property type="entry name" value="LysM domain"/>
    <property type="match status" value="1"/>
</dbReference>
<name>A0A1Y3CC03_9GAMM</name>
<organism evidence="2 3">
    <name type="scientific">Acinetobacter silvestris</name>
    <dbReference type="NCBI Taxonomy" id="1977882"/>
    <lineage>
        <taxon>Bacteria</taxon>
        <taxon>Pseudomonadati</taxon>
        <taxon>Pseudomonadota</taxon>
        <taxon>Gammaproteobacteria</taxon>
        <taxon>Moraxellales</taxon>
        <taxon>Moraxellaceae</taxon>
        <taxon>Acinetobacter</taxon>
    </lineage>
</organism>
<proteinExistence type="predicted"/>
<dbReference type="PANTHER" id="PTHR34700">
    <property type="entry name" value="POTASSIUM BINDING PROTEIN KBP"/>
    <property type="match status" value="1"/>
</dbReference>
<feature type="domain" description="LysM" evidence="1">
    <location>
        <begin position="55"/>
        <end position="103"/>
    </location>
</feature>
<dbReference type="InterPro" id="IPR036779">
    <property type="entry name" value="LysM_dom_sf"/>
</dbReference>
<dbReference type="Proteomes" id="UP000242765">
    <property type="component" value="Unassembled WGS sequence"/>
</dbReference>
<dbReference type="EMBL" id="NEGB01000008">
    <property type="protein sequence ID" value="OTG63896.1"/>
    <property type="molecule type" value="Genomic_DNA"/>
</dbReference>
<keyword evidence="3" id="KW-1185">Reference proteome</keyword>
<protein>
    <submittedName>
        <fullName evidence="2">Peptidoglycan-binding protein LysM</fullName>
    </submittedName>
</protein>
<dbReference type="STRING" id="1977882.B9T28_12995"/>
<reference evidence="2 3" key="1">
    <citation type="submission" date="2017-04" db="EMBL/GenBank/DDBJ databases">
        <title>High diversity of culturable Acinetobacter species in natural soil and water ecosystems.</title>
        <authorList>
            <person name="Nemec A."/>
            <person name="Radolfova-Krizova L."/>
        </authorList>
    </citation>
    <scope>NUCLEOTIDE SEQUENCE [LARGE SCALE GENOMIC DNA]</scope>
    <source>
        <strain evidence="2 3">ANC 4999</strain>
    </source>
</reference>
<accession>A0A1Y3CC03</accession>